<dbReference type="InterPro" id="IPR002925">
    <property type="entry name" value="Dienelactn_hydro"/>
</dbReference>
<dbReference type="RefSeq" id="WP_015091944.1">
    <property type="nucleotide sequence ID" value="NC_019567.1"/>
</dbReference>
<dbReference type="PATRIC" id="fig|1069642.3.peg.2808"/>
<keyword evidence="3" id="KW-0378">Hydrolase</keyword>
<protein>
    <submittedName>
        <fullName evidence="3">Alpha/beta hydrolase superfamily protein</fullName>
    </submittedName>
</protein>
<accession>K7ZGI3</accession>
<dbReference type="HOGENOM" id="CLU_048587_0_0_7"/>
<dbReference type="PANTHER" id="PTHR47751:SF1">
    <property type="entry name" value="SUPERFAMILY HYDROLASE, PUTATIVE (AFU_ORTHOLOGUE AFUA_2G16580)-RELATED"/>
    <property type="match status" value="1"/>
</dbReference>
<dbReference type="InterPro" id="IPR051411">
    <property type="entry name" value="Polyketide_trans_af380"/>
</dbReference>
<gene>
    <name evidence="3" type="ORF">Bdt_2836</name>
</gene>
<keyword evidence="1" id="KW-0732">Signal</keyword>
<feature type="chain" id="PRO_5003914244" evidence="1">
    <location>
        <begin position="25"/>
        <end position="357"/>
    </location>
</feature>
<organism evidence="3 4">
    <name type="scientific">Bdellovibrio bacteriovorus str. Tiberius</name>
    <dbReference type="NCBI Taxonomy" id="1069642"/>
    <lineage>
        <taxon>Bacteria</taxon>
        <taxon>Pseudomonadati</taxon>
        <taxon>Bdellovibrionota</taxon>
        <taxon>Bdellovibrionia</taxon>
        <taxon>Bdellovibrionales</taxon>
        <taxon>Pseudobdellovibrionaceae</taxon>
        <taxon>Bdellovibrio</taxon>
    </lineage>
</organism>
<dbReference type="Pfam" id="PF01738">
    <property type="entry name" value="DLH"/>
    <property type="match status" value="1"/>
</dbReference>
<feature type="domain" description="Dienelactone hydrolase" evidence="2">
    <location>
        <begin position="80"/>
        <end position="189"/>
    </location>
</feature>
<dbReference type="AlphaFoldDB" id="K7ZGI3"/>
<dbReference type="PANTHER" id="PTHR47751">
    <property type="entry name" value="SUPERFAMILY HYDROLASE, PUTATIVE (AFU_ORTHOLOGUE AFUA_2G16580)-RELATED"/>
    <property type="match status" value="1"/>
</dbReference>
<dbReference type="Proteomes" id="UP000010074">
    <property type="component" value="Chromosome"/>
</dbReference>
<dbReference type="Gene3D" id="1.10.10.800">
    <property type="match status" value="1"/>
</dbReference>
<dbReference type="KEGG" id="bbat:Bdt_2836"/>
<evidence type="ECO:0000313" key="4">
    <source>
        <dbReference type="Proteomes" id="UP000010074"/>
    </source>
</evidence>
<name>K7ZGI3_BDEBC</name>
<dbReference type="EMBL" id="CP002930">
    <property type="protein sequence ID" value="AFY02517.1"/>
    <property type="molecule type" value="Genomic_DNA"/>
</dbReference>
<sequence length="357" mass="38654">MKTNKTTKVLTMLGASLLSVVSMAQSTSSKKQAVASSSIIVTMADFNKALSEDTSVKTRAVTFKKLNLKLAGMLYLPSDLDESKKYRAIVVVHPGGGIKEQTAGLYAYRLAQQGYVALAFDAAYQGASEGQPRGLEDPTSRVEDVRSAVDYISSLSFVDQNKIGALGICAGGGYAVGATITEHRIKAVATVSAVDIGAGFRQGWRNTESVATQIKTLEAVAKQRSAEANGSEAMLIPYVPDTTDKVTEPDMIEASEYYRLSNRWLHPNSTNRLLFSSIDKIYAFSAFDRIGTLLTQPLLMIAGSEAGSKWHSEQGVKLAKGPKELFIVKGGTHMSLYDKDVVKTMPKIIEFFSKNIK</sequence>
<proteinExistence type="predicted"/>
<dbReference type="InterPro" id="IPR029058">
    <property type="entry name" value="AB_hydrolase_fold"/>
</dbReference>
<dbReference type="SUPFAM" id="SSF53474">
    <property type="entry name" value="alpha/beta-Hydrolases"/>
    <property type="match status" value="1"/>
</dbReference>
<evidence type="ECO:0000259" key="2">
    <source>
        <dbReference type="Pfam" id="PF01738"/>
    </source>
</evidence>
<dbReference type="Gene3D" id="3.40.50.1820">
    <property type="entry name" value="alpha/beta hydrolase"/>
    <property type="match status" value="1"/>
</dbReference>
<dbReference type="STRING" id="1069642.Bdt_2836"/>
<dbReference type="GO" id="GO:0016787">
    <property type="term" value="F:hydrolase activity"/>
    <property type="evidence" value="ECO:0007669"/>
    <property type="project" value="UniProtKB-KW"/>
</dbReference>
<reference evidence="3 4" key="1">
    <citation type="journal article" date="2012" name="BMC Genomics">
        <title>Genome analysis of a simultaneously predatory and prey-independent, novel Bdellovibrio bacteriovorus from the River Tiber, supports in silico predictions of both ancient and recent lateral gene transfer from diverse bacteria.</title>
        <authorList>
            <person name="Hobley L."/>
            <person name="Lerner T.R."/>
            <person name="Williams L.E."/>
            <person name="Lambert C."/>
            <person name="Till R."/>
            <person name="Milner D.S."/>
            <person name="Basford S.M."/>
            <person name="Capeness M.J."/>
            <person name="Fenton A.K."/>
            <person name="Atterbury R.J."/>
            <person name="Harris M.A."/>
            <person name="Sockett R.E."/>
        </authorList>
    </citation>
    <scope>NUCLEOTIDE SEQUENCE [LARGE SCALE GENOMIC DNA]</scope>
    <source>
        <strain evidence="3 4">Tiberius</strain>
    </source>
</reference>
<evidence type="ECO:0000256" key="1">
    <source>
        <dbReference type="SAM" id="SignalP"/>
    </source>
</evidence>
<feature type="signal peptide" evidence="1">
    <location>
        <begin position="1"/>
        <end position="24"/>
    </location>
</feature>
<evidence type="ECO:0000313" key="3">
    <source>
        <dbReference type="EMBL" id="AFY02517.1"/>
    </source>
</evidence>